<dbReference type="Proteomes" id="UP000616724">
    <property type="component" value="Unassembled WGS sequence"/>
</dbReference>
<accession>A0A8J3RIS3</accession>
<dbReference type="Pfam" id="PF00106">
    <property type="entry name" value="adh_short"/>
    <property type="match status" value="1"/>
</dbReference>
<dbReference type="PANTHER" id="PTHR43157:SF31">
    <property type="entry name" value="PHOSPHATIDYLINOSITOL-GLYCAN BIOSYNTHESIS CLASS F PROTEIN"/>
    <property type="match status" value="1"/>
</dbReference>
<evidence type="ECO:0000256" key="1">
    <source>
        <dbReference type="ARBA" id="ARBA00023002"/>
    </source>
</evidence>
<proteinExistence type="predicted"/>
<dbReference type="CDD" id="cd05327">
    <property type="entry name" value="retinol-DH_like_SDR_c_like"/>
    <property type="match status" value="1"/>
</dbReference>
<dbReference type="GO" id="GO:0016491">
    <property type="term" value="F:oxidoreductase activity"/>
    <property type="evidence" value="ECO:0007669"/>
    <property type="project" value="UniProtKB-KW"/>
</dbReference>
<dbReference type="Gene3D" id="3.40.50.720">
    <property type="entry name" value="NAD(P)-binding Rossmann-like Domain"/>
    <property type="match status" value="1"/>
</dbReference>
<dbReference type="NCBIfam" id="NF004846">
    <property type="entry name" value="PRK06197.1"/>
    <property type="match status" value="1"/>
</dbReference>
<dbReference type="InterPro" id="IPR036291">
    <property type="entry name" value="NAD(P)-bd_dom_sf"/>
</dbReference>
<keyword evidence="3" id="KW-1185">Reference proteome</keyword>
<dbReference type="InterPro" id="IPR002347">
    <property type="entry name" value="SDR_fam"/>
</dbReference>
<dbReference type="PANTHER" id="PTHR43157">
    <property type="entry name" value="PHOSPHATIDYLINOSITOL-GLYCAN BIOSYNTHESIS CLASS F PROTEIN-RELATED"/>
    <property type="match status" value="1"/>
</dbReference>
<gene>
    <name evidence="2" type="ORF">Plo01_21420</name>
</gene>
<comment type="caution">
    <text evidence="2">The sequence shown here is derived from an EMBL/GenBank/DDBJ whole genome shotgun (WGS) entry which is preliminary data.</text>
</comment>
<dbReference type="SUPFAM" id="SSF51735">
    <property type="entry name" value="NAD(P)-binding Rossmann-fold domains"/>
    <property type="match status" value="1"/>
</dbReference>
<dbReference type="NCBIfam" id="NF004513">
    <property type="entry name" value="PRK05854.1"/>
    <property type="match status" value="1"/>
</dbReference>
<protein>
    <submittedName>
        <fullName evidence="2">Short-chain dehydrogenase</fullName>
    </submittedName>
</protein>
<sequence length="319" mass="34492">MDTTTPAGNARRWTADRIPDQTGRTFIVTGANSGLGYSTARELARRGAHVIMAVRNEAKGQQAIKEIEASAGRPVSLELRRVDLADLDSVRTFAEALRADGAGVDVLINNAGVMMPPRSLSPQGHESQFAANHLGHFALTGLLLDVIAAGRDPRVVTVSSTMHKRGKIHYDDLTGERSYSPVAFYSQSKFANILFGLELDRRLKAAGSPVRSLLAHPGYSDTNLQTTGPAGRLTKSIMRLGNRLYAQHADVGALCQLYAATSPDARGGQYIGPDGWMENRGHPKVVRPIRAATDPADARRLWELSEELTGVRYGLPETA</sequence>
<dbReference type="RefSeq" id="WP_203890386.1">
    <property type="nucleotide sequence ID" value="NZ_BOOH01000018.1"/>
</dbReference>
<dbReference type="AlphaFoldDB" id="A0A8J3RIS3"/>
<evidence type="ECO:0000313" key="3">
    <source>
        <dbReference type="Proteomes" id="UP000616724"/>
    </source>
</evidence>
<organism evidence="2 3">
    <name type="scientific">Planobispora longispora</name>
    <dbReference type="NCBI Taxonomy" id="28887"/>
    <lineage>
        <taxon>Bacteria</taxon>
        <taxon>Bacillati</taxon>
        <taxon>Actinomycetota</taxon>
        <taxon>Actinomycetes</taxon>
        <taxon>Streptosporangiales</taxon>
        <taxon>Streptosporangiaceae</taxon>
        <taxon>Planobispora</taxon>
    </lineage>
</organism>
<dbReference type="PRINTS" id="PR00081">
    <property type="entry name" value="GDHRDH"/>
</dbReference>
<dbReference type="EMBL" id="BOOH01000018">
    <property type="protein sequence ID" value="GIH75713.1"/>
    <property type="molecule type" value="Genomic_DNA"/>
</dbReference>
<name>A0A8J3RIS3_9ACTN</name>
<keyword evidence="1" id="KW-0560">Oxidoreductase</keyword>
<evidence type="ECO:0000313" key="2">
    <source>
        <dbReference type="EMBL" id="GIH75713.1"/>
    </source>
</evidence>
<reference evidence="2 3" key="1">
    <citation type="submission" date="2021-01" db="EMBL/GenBank/DDBJ databases">
        <title>Whole genome shotgun sequence of Planobispora longispora NBRC 13918.</title>
        <authorList>
            <person name="Komaki H."/>
            <person name="Tamura T."/>
        </authorList>
    </citation>
    <scope>NUCLEOTIDE SEQUENCE [LARGE SCALE GENOMIC DNA]</scope>
    <source>
        <strain evidence="2 3">NBRC 13918</strain>
    </source>
</reference>